<proteinExistence type="predicted"/>
<dbReference type="InterPro" id="IPR050951">
    <property type="entry name" value="Retrovirus_Pol_polyprotein"/>
</dbReference>
<reference evidence="10 11" key="1">
    <citation type="journal article" date="2009" name="PLoS Genet.">
        <title>Genomic analysis of the basal lineage fungus Rhizopus oryzae reveals a whole-genome duplication.</title>
        <authorList>
            <person name="Ma L.-J."/>
            <person name="Ibrahim A.S."/>
            <person name="Skory C."/>
            <person name="Grabherr M.G."/>
            <person name="Burger G."/>
            <person name="Butler M."/>
            <person name="Elias M."/>
            <person name="Idnurm A."/>
            <person name="Lang B.F."/>
            <person name="Sone T."/>
            <person name="Abe A."/>
            <person name="Calvo S.E."/>
            <person name="Corrochano L.M."/>
            <person name="Engels R."/>
            <person name="Fu J."/>
            <person name="Hansberg W."/>
            <person name="Kim J.-M."/>
            <person name="Kodira C.D."/>
            <person name="Koehrsen M.J."/>
            <person name="Liu B."/>
            <person name="Miranda-Saavedra D."/>
            <person name="O'Leary S."/>
            <person name="Ortiz-Castellanos L."/>
            <person name="Poulter R."/>
            <person name="Rodriguez-Romero J."/>
            <person name="Ruiz-Herrera J."/>
            <person name="Shen Y.-Q."/>
            <person name="Zeng Q."/>
            <person name="Galagan J."/>
            <person name="Birren B.W."/>
            <person name="Cuomo C.A."/>
            <person name="Wickes B.L."/>
        </authorList>
    </citation>
    <scope>NUCLEOTIDE SEQUENCE [LARGE SCALE GENOMIC DNA]</scope>
    <source>
        <strain evidence="11">RA 99-880 / ATCC MYA-4621 / FGSC 9543 / NRRL 43880</strain>
    </source>
</reference>
<evidence type="ECO:0000313" key="10">
    <source>
        <dbReference type="EMBL" id="EIE82963.1"/>
    </source>
</evidence>
<dbReference type="InParanoid" id="I1C3D3"/>
<keyword evidence="2" id="KW-0548">Nucleotidyltransferase</keyword>
<evidence type="ECO:0000256" key="3">
    <source>
        <dbReference type="ARBA" id="ARBA00022722"/>
    </source>
</evidence>
<dbReference type="Pfam" id="PF00385">
    <property type="entry name" value="Chromo"/>
    <property type="match status" value="1"/>
</dbReference>
<evidence type="ECO:0000256" key="4">
    <source>
        <dbReference type="ARBA" id="ARBA00022759"/>
    </source>
</evidence>
<dbReference type="Pfam" id="PF17917">
    <property type="entry name" value="RT_RNaseH"/>
    <property type="match status" value="1"/>
</dbReference>
<dbReference type="InterPro" id="IPR043502">
    <property type="entry name" value="DNA/RNA_pol_sf"/>
</dbReference>
<accession>I1C3D3</accession>
<evidence type="ECO:0000256" key="1">
    <source>
        <dbReference type="ARBA" id="ARBA00022679"/>
    </source>
</evidence>
<feature type="domain" description="Chromo" evidence="8">
    <location>
        <begin position="437"/>
        <end position="486"/>
    </location>
</feature>
<protein>
    <recommendedName>
        <fullName evidence="12">Chromo domain-containing protein</fullName>
    </recommendedName>
</protein>
<evidence type="ECO:0008006" key="12">
    <source>
        <dbReference type="Google" id="ProtNLM"/>
    </source>
</evidence>
<sequence>MARSLSQSERNYSVTRRELLAIVFALKKFHKFLYGHHFTLYSDHRALTYLFTSDELNPMMVGWMDTLLSYDFDIVHIPGVQNVLPDALSRLFPPEKELAGSDSNSSTVKHQNLAYKPNLKKEHELKMKKENRKVFYVQSPTKFSDKDYITPPYEDRQEILDGVHKFGHFGADHIVKSIHNQNLHWPNLLADAVNYGYNPHRPVYAYVPGDAYAFDLIGPFQSSSNIESVQCNGYDKRYTTPYHPSANGAAERYVQSAKKILAKFLEGATEDWHHYIPSVQLMINNKISTRLQTTPFSLMFARNINDFIEYRDDAGELKKKEYMPHDELLKRIDYMSQVVFPAIQDRTDLYTKRQKEKADSKNRQSTFPEGSYVMVRDREQYNSLSPVYKGPYRVVRQVQGGAYILRDVDETLMSRNYSPEELKLISQDEIIPKDELYEIEAIINHRGEPGNREYLVRWKNYSKDDDSWLTAEAFTDPESINIYWHKLGKSINQNGEVVKKKNNEAEKNKKQKLPSDYAPNIPNEDYNKVKKALIEKQIIMKAL</sequence>
<feature type="region of interest" description="Disordered" evidence="7">
    <location>
        <begin position="502"/>
        <end position="521"/>
    </location>
</feature>
<feature type="domain" description="Integrase catalytic" evidence="9">
    <location>
        <begin position="136"/>
        <end position="303"/>
    </location>
</feature>
<dbReference type="InterPro" id="IPR000953">
    <property type="entry name" value="Chromo/chromo_shadow_dom"/>
</dbReference>
<keyword evidence="4" id="KW-0255">Endonuclease</keyword>
<evidence type="ECO:0000259" key="9">
    <source>
        <dbReference type="PROSITE" id="PS50994"/>
    </source>
</evidence>
<dbReference type="GO" id="GO:0016787">
    <property type="term" value="F:hydrolase activity"/>
    <property type="evidence" value="ECO:0007669"/>
    <property type="project" value="UniProtKB-KW"/>
</dbReference>
<dbReference type="InterPro" id="IPR036397">
    <property type="entry name" value="RNaseH_sf"/>
</dbReference>
<dbReference type="GO" id="GO:0015074">
    <property type="term" value="P:DNA integration"/>
    <property type="evidence" value="ECO:0007669"/>
    <property type="project" value="InterPro"/>
</dbReference>
<dbReference type="InterPro" id="IPR001584">
    <property type="entry name" value="Integrase_cat-core"/>
</dbReference>
<dbReference type="EMBL" id="CH476736">
    <property type="protein sequence ID" value="EIE82963.1"/>
    <property type="molecule type" value="Genomic_DNA"/>
</dbReference>
<evidence type="ECO:0000259" key="8">
    <source>
        <dbReference type="PROSITE" id="PS50013"/>
    </source>
</evidence>
<keyword evidence="3" id="KW-0540">Nuclease</keyword>
<dbReference type="Gene3D" id="3.30.420.10">
    <property type="entry name" value="Ribonuclease H-like superfamily/Ribonuclease H"/>
    <property type="match status" value="1"/>
</dbReference>
<dbReference type="PROSITE" id="PS50994">
    <property type="entry name" value="INTEGRASE"/>
    <property type="match status" value="1"/>
</dbReference>
<gene>
    <name evidence="10" type="ORF">RO3G_07668</name>
</gene>
<dbReference type="GO" id="GO:0003676">
    <property type="term" value="F:nucleic acid binding"/>
    <property type="evidence" value="ECO:0007669"/>
    <property type="project" value="InterPro"/>
</dbReference>
<dbReference type="SUPFAM" id="SSF54160">
    <property type="entry name" value="Chromo domain-like"/>
    <property type="match status" value="1"/>
</dbReference>
<dbReference type="PROSITE" id="PS50013">
    <property type="entry name" value="CHROMO_2"/>
    <property type="match status" value="1"/>
</dbReference>
<dbReference type="InterPro" id="IPR012337">
    <property type="entry name" value="RNaseH-like_sf"/>
</dbReference>
<name>I1C3D3_RHIO9</name>
<dbReference type="STRING" id="246409.I1C3D3"/>
<keyword evidence="6" id="KW-0695">RNA-directed DNA polymerase</keyword>
<dbReference type="InterPro" id="IPR041373">
    <property type="entry name" value="RT_RNaseH"/>
</dbReference>
<dbReference type="Gene3D" id="2.40.50.40">
    <property type="match status" value="1"/>
</dbReference>
<dbReference type="OrthoDB" id="10267344at2759"/>
<dbReference type="Proteomes" id="UP000009138">
    <property type="component" value="Unassembled WGS sequence"/>
</dbReference>
<dbReference type="InterPro" id="IPR016197">
    <property type="entry name" value="Chromo-like_dom_sf"/>
</dbReference>
<evidence type="ECO:0000256" key="5">
    <source>
        <dbReference type="ARBA" id="ARBA00022801"/>
    </source>
</evidence>
<dbReference type="eggNOG" id="KOG0017">
    <property type="taxonomic scope" value="Eukaryota"/>
</dbReference>
<keyword evidence="1" id="KW-0808">Transferase</keyword>
<dbReference type="InterPro" id="IPR023780">
    <property type="entry name" value="Chromo_domain"/>
</dbReference>
<evidence type="ECO:0000256" key="6">
    <source>
        <dbReference type="ARBA" id="ARBA00022918"/>
    </source>
</evidence>
<dbReference type="GO" id="GO:0004519">
    <property type="term" value="F:endonuclease activity"/>
    <property type="evidence" value="ECO:0007669"/>
    <property type="project" value="UniProtKB-KW"/>
</dbReference>
<dbReference type="CDD" id="cd09274">
    <property type="entry name" value="RNase_HI_RT_Ty3"/>
    <property type="match status" value="1"/>
</dbReference>
<dbReference type="SUPFAM" id="SSF56672">
    <property type="entry name" value="DNA/RNA polymerases"/>
    <property type="match status" value="1"/>
</dbReference>
<dbReference type="VEuPathDB" id="FungiDB:RO3G_07668"/>
<dbReference type="GeneID" id="93614639"/>
<evidence type="ECO:0000256" key="7">
    <source>
        <dbReference type="SAM" id="MobiDB-lite"/>
    </source>
</evidence>
<dbReference type="GO" id="GO:0005634">
    <property type="term" value="C:nucleus"/>
    <property type="evidence" value="ECO:0007669"/>
    <property type="project" value="UniProtKB-ARBA"/>
</dbReference>
<evidence type="ECO:0000256" key="2">
    <source>
        <dbReference type="ARBA" id="ARBA00022695"/>
    </source>
</evidence>
<organism evidence="10 11">
    <name type="scientific">Rhizopus delemar (strain RA 99-880 / ATCC MYA-4621 / FGSC 9543 / NRRL 43880)</name>
    <name type="common">Mucormycosis agent</name>
    <name type="synonym">Rhizopus arrhizus var. delemar</name>
    <dbReference type="NCBI Taxonomy" id="246409"/>
    <lineage>
        <taxon>Eukaryota</taxon>
        <taxon>Fungi</taxon>
        <taxon>Fungi incertae sedis</taxon>
        <taxon>Mucoromycota</taxon>
        <taxon>Mucoromycotina</taxon>
        <taxon>Mucoromycetes</taxon>
        <taxon>Mucorales</taxon>
        <taxon>Mucorineae</taxon>
        <taxon>Rhizopodaceae</taxon>
        <taxon>Rhizopus</taxon>
    </lineage>
</organism>
<keyword evidence="11" id="KW-1185">Reference proteome</keyword>
<dbReference type="RefSeq" id="XP_067518359.1">
    <property type="nucleotide sequence ID" value="XM_067662258.1"/>
</dbReference>
<dbReference type="SMART" id="SM00298">
    <property type="entry name" value="CHROMO"/>
    <property type="match status" value="1"/>
</dbReference>
<dbReference type="Gene3D" id="1.10.340.70">
    <property type="match status" value="1"/>
</dbReference>
<dbReference type="OMA" id="YDFRIVH"/>
<dbReference type="GO" id="GO:0003964">
    <property type="term" value="F:RNA-directed DNA polymerase activity"/>
    <property type="evidence" value="ECO:0007669"/>
    <property type="project" value="UniProtKB-KW"/>
</dbReference>
<dbReference type="AlphaFoldDB" id="I1C3D3"/>
<dbReference type="PANTHER" id="PTHR37984:SF5">
    <property type="entry name" value="PROTEIN NYNRIN-LIKE"/>
    <property type="match status" value="1"/>
</dbReference>
<dbReference type="PANTHER" id="PTHR37984">
    <property type="entry name" value="PROTEIN CBG26694"/>
    <property type="match status" value="1"/>
</dbReference>
<dbReference type="SUPFAM" id="SSF53098">
    <property type="entry name" value="Ribonuclease H-like"/>
    <property type="match status" value="1"/>
</dbReference>
<keyword evidence="5" id="KW-0378">Hydrolase</keyword>
<evidence type="ECO:0000313" key="11">
    <source>
        <dbReference type="Proteomes" id="UP000009138"/>
    </source>
</evidence>